<sequence>MRFPLRAARRCLLAGAPLLLAGCGAISNPAPLPSSPQEVACREEASRSPEVKALMQQQPPNENAMWFARWKDEVSAAQSRGTVACLRRNGQPVAGGVEFVRPAGAAQPGDTSMR</sequence>
<reference evidence="3 4" key="1">
    <citation type="submission" date="2024-09" db="EMBL/GenBank/DDBJ databases">
        <authorList>
            <person name="Sun Q."/>
            <person name="Mori K."/>
        </authorList>
    </citation>
    <scope>NUCLEOTIDE SEQUENCE [LARGE SCALE GENOMIC DNA]</scope>
    <source>
        <strain evidence="3 4">TBRC 5777</strain>
    </source>
</reference>
<proteinExistence type="predicted"/>
<dbReference type="EMBL" id="JBHLUN010000017">
    <property type="protein sequence ID" value="MFC0410753.1"/>
    <property type="molecule type" value="Genomic_DNA"/>
</dbReference>
<comment type="caution">
    <text evidence="3">The sequence shown here is derived from an EMBL/GenBank/DDBJ whole genome shotgun (WGS) entry which is preliminary data.</text>
</comment>
<dbReference type="RefSeq" id="WP_377046508.1">
    <property type="nucleotide sequence ID" value="NZ_JBHLUN010000017.1"/>
</dbReference>
<evidence type="ECO:0000256" key="1">
    <source>
        <dbReference type="SAM" id="MobiDB-lite"/>
    </source>
</evidence>
<feature type="chain" id="PRO_5045415916" evidence="2">
    <location>
        <begin position="22"/>
        <end position="114"/>
    </location>
</feature>
<evidence type="ECO:0000313" key="3">
    <source>
        <dbReference type="EMBL" id="MFC0410753.1"/>
    </source>
</evidence>
<dbReference type="Proteomes" id="UP001589865">
    <property type="component" value="Unassembled WGS sequence"/>
</dbReference>
<evidence type="ECO:0000256" key="2">
    <source>
        <dbReference type="SAM" id="SignalP"/>
    </source>
</evidence>
<evidence type="ECO:0000313" key="4">
    <source>
        <dbReference type="Proteomes" id="UP001589865"/>
    </source>
</evidence>
<dbReference type="PROSITE" id="PS51257">
    <property type="entry name" value="PROKAR_LIPOPROTEIN"/>
    <property type="match status" value="1"/>
</dbReference>
<feature type="signal peptide" evidence="2">
    <location>
        <begin position="1"/>
        <end position="21"/>
    </location>
</feature>
<feature type="region of interest" description="Disordered" evidence="1">
    <location>
        <begin position="32"/>
        <end position="59"/>
    </location>
</feature>
<name>A0ABV6JYD2_9PROT</name>
<keyword evidence="4" id="KW-1185">Reference proteome</keyword>
<accession>A0ABV6JYD2</accession>
<keyword evidence="2" id="KW-0732">Signal</keyword>
<organism evidence="3 4">
    <name type="scientific">Roseomonas elaeocarpi</name>
    <dbReference type="NCBI Taxonomy" id="907779"/>
    <lineage>
        <taxon>Bacteria</taxon>
        <taxon>Pseudomonadati</taxon>
        <taxon>Pseudomonadota</taxon>
        <taxon>Alphaproteobacteria</taxon>
        <taxon>Acetobacterales</taxon>
        <taxon>Roseomonadaceae</taxon>
        <taxon>Roseomonas</taxon>
    </lineage>
</organism>
<gene>
    <name evidence="3" type="ORF">ACFFGY_21100</name>
</gene>
<feature type="compositionally biased region" description="Basic and acidic residues" evidence="1">
    <location>
        <begin position="40"/>
        <end position="50"/>
    </location>
</feature>
<protein>
    <submittedName>
        <fullName evidence="3">Uncharacterized protein</fullName>
    </submittedName>
</protein>